<dbReference type="InterPro" id="IPR036962">
    <property type="entry name" value="Glyco_hydro_3_N_sf"/>
</dbReference>
<dbReference type="InterPro" id="IPR036881">
    <property type="entry name" value="Glyco_hydro_3_C_sf"/>
</dbReference>
<dbReference type="Gene3D" id="2.60.40.10">
    <property type="entry name" value="Immunoglobulins"/>
    <property type="match status" value="1"/>
</dbReference>
<dbReference type="Gene3D" id="3.40.50.1700">
    <property type="entry name" value="Glycoside hydrolase family 3 C-terminal domain"/>
    <property type="match status" value="1"/>
</dbReference>
<dbReference type="Proteomes" id="UP000217199">
    <property type="component" value="Unassembled WGS sequence"/>
</dbReference>
<dbReference type="PANTHER" id="PTHR30620">
    <property type="entry name" value="PERIPLASMIC BETA-GLUCOSIDASE-RELATED"/>
    <property type="match status" value="1"/>
</dbReference>
<dbReference type="EMBL" id="NBII01000004">
    <property type="protein sequence ID" value="PAV19530.1"/>
    <property type="molecule type" value="Genomic_DNA"/>
</dbReference>
<dbReference type="InterPro" id="IPR017853">
    <property type="entry name" value="GH"/>
</dbReference>
<feature type="domain" description="Fibronectin type III-like" evidence="5">
    <location>
        <begin position="720"/>
        <end position="789"/>
    </location>
</feature>
<keyword evidence="7" id="KW-1185">Reference proteome</keyword>
<dbReference type="FunFam" id="2.60.40.10:FF:000495">
    <property type="entry name" value="Periplasmic beta-glucosidase"/>
    <property type="match status" value="1"/>
</dbReference>
<dbReference type="InterPro" id="IPR051915">
    <property type="entry name" value="Cellulose_Degrad_GH3"/>
</dbReference>
<evidence type="ECO:0000256" key="3">
    <source>
        <dbReference type="ARBA" id="ARBA00023295"/>
    </source>
</evidence>
<dbReference type="Pfam" id="PF01915">
    <property type="entry name" value="Glyco_hydro_3_C"/>
    <property type="match status" value="1"/>
</dbReference>
<dbReference type="SMART" id="SM01217">
    <property type="entry name" value="Fn3_like"/>
    <property type="match status" value="1"/>
</dbReference>
<keyword evidence="2 6" id="KW-0378">Hydrolase</keyword>
<dbReference type="Pfam" id="PF14310">
    <property type="entry name" value="Fn3-like"/>
    <property type="match status" value="1"/>
</dbReference>
<dbReference type="SUPFAM" id="SSF52279">
    <property type="entry name" value="Beta-D-glucan exohydrolase, C-terminal domain"/>
    <property type="match status" value="1"/>
</dbReference>
<dbReference type="InterPro" id="IPR013783">
    <property type="entry name" value="Ig-like_fold"/>
</dbReference>
<evidence type="ECO:0000256" key="1">
    <source>
        <dbReference type="ARBA" id="ARBA00005336"/>
    </source>
</evidence>
<dbReference type="AlphaFoldDB" id="A0A286UIW1"/>
<comment type="similarity">
    <text evidence="1">Belongs to the glycosyl hydrolase 3 family.</text>
</comment>
<accession>A0A286UIW1</accession>
<feature type="chain" id="PRO_5013904335" evidence="4">
    <location>
        <begin position="21"/>
        <end position="800"/>
    </location>
</feature>
<name>A0A286UIW1_9AGAM</name>
<dbReference type="InterPro" id="IPR001764">
    <property type="entry name" value="Glyco_hydro_3_N"/>
</dbReference>
<proteinExistence type="inferred from homology"/>
<dbReference type="Gene3D" id="3.20.20.300">
    <property type="entry name" value="Glycoside hydrolase, family 3, N-terminal domain"/>
    <property type="match status" value="1"/>
</dbReference>
<protein>
    <submittedName>
        <fullName evidence="6">Glycoside hydrolase family 3</fullName>
    </submittedName>
</protein>
<dbReference type="PRINTS" id="PR00133">
    <property type="entry name" value="GLHYDRLASE3"/>
</dbReference>
<dbReference type="GO" id="GO:0009251">
    <property type="term" value="P:glucan catabolic process"/>
    <property type="evidence" value="ECO:0007669"/>
    <property type="project" value="TreeGrafter"/>
</dbReference>
<dbReference type="GO" id="GO:0008422">
    <property type="term" value="F:beta-glucosidase activity"/>
    <property type="evidence" value="ECO:0007669"/>
    <property type="project" value="TreeGrafter"/>
</dbReference>
<keyword evidence="3" id="KW-0326">Glycosidase</keyword>
<evidence type="ECO:0000256" key="2">
    <source>
        <dbReference type="ARBA" id="ARBA00022801"/>
    </source>
</evidence>
<sequence length="800" mass="86646">MTRVPLILSTYLFLLRLAAGLTNGLSEPGQSETEKLIFHLHSRATNKDGSIPVYKDPTANIEDRVKDLLPRMTIEEKVAQLIQGDMNGWMDFNDPLDDTLTYNASGLVEMMATKAGSIWGGYLTPWKKFVFGVEIGQRYLMENTTLGIPALVQSEGLHGFTNNGTTFPSPIGIAASFDPDLLFKVSSAISDEAEGLGISHIFAPVLDLSRELRWGRVEENYGEDPFLTGEMGRAYVSGLQSGRRRNTSETAIARMAATCKHFTAFGSPQGGLNLAPACVEAGALSIMTAYSSYDGVPVVSDAHILKDILRDEWKYPYWVTCDAGSIDLQMTLHGTCDTRECAAREALVNGVQGEMGGGTYTYLTLPDQVSAGTVNESDIDAAVETMLRTKFSLGLFENPYPYADYNETLRTQNTRDILHQIEQESIVLLENNDNALPLDINKISKLAVIGPQGDRVSFGDYVFFNASNNGISPLDGITSFLTNKSSQISVSFAQGCELWSSDTSGIENAVSTATEADVAVILVGTWTLDQTLLWTPGTNATTGEHVDLSDLNLVGAQRDLVQSVVTAMGQQGKKSIVVFVSGKPVAEPWIQEHADAILQQFYPGELGGLALAEILFGDVNPSGRLPVSFPRSTGTTPAFYNYLKGARPIDPGAILDNGALKFGHQYVLDSPVPLWSFGHGLSYTNFTYSNLRLSSSTISTSDDFNVTITVQNTGSRDGKEVVQVYITDLVSSVVTPNQSLAGFAKVLISTGKSTDVTITIKSEQLAVWTSKNGFVVEPGLFNVRVGTSDTTYLNETLTVQ</sequence>
<dbReference type="InterPro" id="IPR026891">
    <property type="entry name" value="Fn3-like"/>
</dbReference>
<keyword evidence="4" id="KW-0732">Signal</keyword>
<dbReference type="PANTHER" id="PTHR30620:SF117">
    <property type="entry name" value="BETA-1,4-XYLOSIDASE (EUROFUNG)"/>
    <property type="match status" value="1"/>
</dbReference>
<evidence type="ECO:0000259" key="5">
    <source>
        <dbReference type="SMART" id="SM01217"/>
    </source>
</evidence>
<feature type="signal peptide" evidence="4">
    <location>
        <begin position="1"/>
        <end position="20"/>
    </location>
</feature>
<evidence type="ECO:0000256" key="4">
    <source>
        <dbReference type="SAM" id="SignalP"/>
    </source>
</evidence>
<organism evidence="6 7">
    <name type="scientific">Pyrrhoderma noxium</name>
    <dbReference type="NCBI Taxonomy" id="2282107"/>
    <lineage>
        <taxon>Eukaryota</taxon>
        <taxon>Fungi</taxon>
        <taxon>Dikarya</taxon>
        <taxon>Basidiomycota</taxon>
        <taxon>Agaricomycotina</taxon>
        <taxon>Agaricomycetes</taxon>
        <taxon>Hymenochaetales</taxon>
        <taxon>Hymenochaetaceae</taxon>
        <taxon>Pyrrhoderma</taxon>
    </lineage>
</organism>
<dbReference type="STRING" id="2282107.A0A286UIW1"/>
<dbReference type="InParanoid" id="A0A286UIW1"/>
<dbReference type="Pfam" id="PF00933">
    <property type="entry name" value="Glyco_hydro_3"/>
    <property type="match status" value="1"/>
</dbReference>
<dbReference type="SUPFAM" id="SSF51445">
    <property type="entry name" value="(Trans)glycosidases"/>
    <property type="match status" value="1"/>
</dbReference>
<reference evidence="6 7" key="1">
    <citation type="journal article" date="2017" name="Mol. Ecol.">
        <title>Comparative and population genomic landscape of Phellinus noxius: A hypervariable fungus causing root rot in trees.</title>
        <authorList>
            <person name="Chung C.L."/>
            <person name="Lee T.J."/>
            <person name="Akiba M."/>
            <person name="Lee H.H."/>
            <person name="Kuo T.H."/>
            <person name="Liu D."/>
            <person name="Ke H.M."/>
            <person name="Yokoi T."/>
            <person name="Roa M.B."/>
            <person name="Lu M.J."/>
            <person name="Chang Y.Y."/>
            <person name="Ann P.J."/>
            <person name="Tsai J.N."/>
            <person name="Chen C.Y."/>
            <person name="Tzean S.S."/>
            <person name="Ota Y."/>
            <person name="Hattori T."/>
            <person name="Sahashi N."/>
            <person name="Liou R.F."/>
            <person name="Kikuchi T."/>
            <person name="Tsai I.J."/>
        </authorList>
    </citation>
    <scope>NUCLEOTIDE SEQUENCE [LARGE SCALE GENOMIC DNA]</scope>
    <source>
        <strain evidence="6 7">FFPRI411160</strain>
    </source>
</reference>
<dbReference type="OrthoDB" id="2123594at2759"/>
<comment type="caution">
    <text evidence="6">The sequence shown here is derived from an EMBL/GenBank/DDBJ whole genome shotgun (WGS) entry which is preliminary data.</text>
</comment>
<evidence type="ECO:0000313" key="6">
    <source>
        <dbReference type="EMBL" id="PAV19530.1"/>
    </source>
</evidence>
<gene>
    <name evidence="6" type="ORF">PNOK_0446400</name>
</gene>
<dbReference type="InterPro" id="IPR002772">
    <property type="entry name" value="Glyco_hydro_3_C"/>
</dbReference>
<evidence type="ECO:0000313" key="7">
    <source>
        <dbReference type="Proteomes" id="UP000217199"/>
    </source>
</evidence>
<dbReference type="FunFam" id="3.40.50.1700:FF:000009">
    <property type="entry name" value="Periplasmic beta-glucosidase"/>
    <property type="match status" value="1"/>
</dbReference>